<dbReference type="CDD" id="cd16987">
    <property type="entry name" value="ANTH_N_AP180_plant"/>
    <property type="match status" value="1"/>
</dbReference>
<dbReference type="GO" id="GO:0005905">
    <property type="term" value="C:clathrin-coated pit"/>
    <property type="evidence" value="ECO:0007669"/>
    <property type="project" value="UniProtKB-SubCell"/>
</dbReference>
<dbReference type="InterPro" id="IPR011417">
    <property type="entry name" value="ANTH_dom"/>
</dbReference>
<feature type="region of interest" description="Disordered" evidence="9">
    <location>
        <begin position="326"/>
        <end position="381"/>
    </location>
</feature>
<dbReference type="AlphaFoldDB" id="A0A9Q1KFD6"/>
<dbReference type="InterPro" id="IPR048050">
    <property type="entry name" value="ANTH_N_plant"/>
</dbReference>
<dbReference type="Gene3D" id="1.25.40.90">
    <property type="match status" value="1"/>
</dbReference>
<evidence type="ECO:0000256" key="7">
    <source>
        <dbReference type="ARBA" id="ARBA00023176"/>
    </source>
</evidence>
<protein>
    <recommendedName>
        <fullName evidence="10">ENTH domain-containing protein</fullName>
    </recommendedName>
</protein>
<dbReference type="InterPro" id="IPR045192">
    <property type="entry name" value="AP180-like"/>
</dbReference>
<dbReference type="SMART" id="SM00273">
    <property type="entry name" value="ENTH"/>
    <property type="match status" value="1"/>
</dbReference>
<dbReference type="GO" id="GO:0032050">
    <property type="term" value="F:clathrin heavy chain binding"/>
    <property type="evidence" value="ECO:0007669"/>
    <property type="project" value="TreeGrafter"/>
</dbReference>
<keyword evidence="7" id="KW-0168">Coated pit</keyword>
<evidence type="ECO:0000256" key="5">
    <source>
        <dbReference type="ARBA" id="ARBA00023034"/>
    </source>
</evidence>
<accession>A0A9Q1KFD6</accession>
<dbReference type="GO" id="GO:0005545">
    <property type="term" value="F:1-phosphatidylinositol binding"/>
    <property type="evidence" value="ECO:0007669"/>
    <property type="project" value="InterPro"/>
</dbReference>
<dbReference type="OrthoDB" id="44015at2759"/>
<evidence type="ECO:0000256" key="2">
    <source>
        <dbReference type="ARBA" id="ARBA00004555"/>
    </source>
</evidence>
<dbReference type="GO" id="GO:0030136">
    <property type="term" value="C:clathrin-coated vesicle"/>
    <property type="evidence" value="ECO:0007669"/>
    <property type="project" value="UniProtKB-SubCell"/>
</dbReference>
<keyword evidence="6" id="KW-0472">Membrane</keyword>
<evidence type="ECO:0000256" key="3">
    <source>
        <dbReference type="ARBA" id="ARBA00004600"/>
    </source>
</evidence>
<keyword evidence="5" id="KW-0333">Golgi apparatus</keyword>
<dbReference type="Proteomes" id="UP001153076">
    <property type="component" value="Unassembled WGS sequence"/>
</dbReference>
<evidence type="ECO:0000313" key="11">
    <source>
        <dbReference type="EMBL" id="KAJ8442222.1"/>
    </source>
</evidence>
<dbReference type="GO" id="GO:0006900">
    <property type="term" value="P:vesicle budding from membrane"/>
    <property type="evidence" value="ECO:0007669"/>
    <property type="project" value="TreeGrafter"/>
</dbReference>
<dbReference type="InterPro" id="IPR014712">
    <property type="entry name" value="ANTH_dom_sf"/>
</dbReference>
<dbReference type="Pfam" id="PF07651">
    <property type="entry name" value="ANTH"/>
    <property type="match status" value="1"/>
</dbReference>
<dbReference type="FunFam" id="1.25.40.90:FF:000019">
    <property type="entry name" value="Clathrin coat assembly protein"/>
    <property type="match status" value="1"/>
</dbReference>
<dbReference type="GO" id="GO:0005546">
    <property type="term" value="F:phosphatidylinositol-4,5-bisphosphate binding"/>
    <property type="evidence" value="ECO:0007669"/>
    <property type="project" value="TreeGrafter"/>
</dbReference>
<feature type="compositionally biased region" description="Basic and acidic residues" evidence="9">
    <location>
        <begin position="365"/>
        <end position="379"/>
    </location>
</feature>
<reference evidence="11" key="1">
    <citation type="submission" date="2022-04" db="EMBL/GenBank/DDBJ databases">
        <title>Carnegiea gigantea Genome sequencing and assembly v2.</title>
        <authorList>
            <person name="Copetti D."/>
            <person name="Sanderson M.J."/>
            <person name="Burquez A."/>
            <person name="Wojciechowski M.F."/>
        </authorList>
    </citation>
    <scope>NUCLEOTIDE SEQUENCE</scope>
    <source>
        <strain evidence="11">SGP5-SGP5p</strain>
        <tissue evidence="11">Aerial part</tissue>
    </source>
</reference>
<gene>
    <name evidence="11" type="ORF">Cgig2_005162</name>
</gene>
<dbReference type="InterPro" id="IPR008942">
    <property type="entry name" value="ENTH_VHS"/>
</dbReference>
<evidence type="ECO:0000256" key="8">
    <source>
        <dbReference type="ARBA" id="ARBA00023329"/>
    </source>
</evidence>
<name>A0A9Q1KFD6_9CARY</name>
<dbReference type="SUPFAM" id="SSF48464">
    <property type="entry name" value="ENTH/VHS domain"/>
    <property type="match status" value="1"/>
</dbReference>
<evidence type="ECO:0000256" key="1">
    <source>
        <dbReference type="ARBA" id="ARBA00004132"/>
    </source>
</evidence>
<keyword evidence="4" id="KW-0254">Endocytosis</keyword>
<keyword evidence="12" id="KW-1185">Reference proteome</keyword>
<evidence type="ECO:0000256" key="6">
    <source>
        <dbReference type="ARBA" id="ARBA00023136"/>
    </source>
</evidence>
<comment type="subcellular location">
    <subcellularLocation>
        <location evidence="1">Cytoplasmic vesicle</location>
        <location evidence="1">Clathrin-coated vesicle</location>
    </subcellularLocation>
    <subcellularLocation>
        <location evidence="2">Golgi apparatus</location>
    </subcellularLocation>
    <subcellularLocation>
        <location evidence="3">Membrane</location>
        <location evidence="3">Clathrin-coated pit</location>
    </subcellularLocation>
</comment>
<organism evidence="11 12">
    <name type="scientific">Carnegiea gigantea</name>
    <dbReference type="NCBI Taxonomy" id="171969"/>
    <lineage>
        <taxon>Eukaryota</taxon>
        <taxon>Viridiplantae</taxon>
        <taxon>Streptophyta</taxon>
        <taxon>Embryophyta</taxon>
        <taxon>Tracheophyta</taxon>
        <taxon>Spermatophyta</taxon>
        <taxon>Magnoliopsida</taxon>
        <taxon>eudicotyledons</taxon>
        <taxon>Gunneridae</taxon>
        <taxon>Pentapetalae</taxon>
        <taxon>Caryophyllales</taxon>
        <taxon>Cactineae</taxon>
        <taxon>Cactaceae</taxon>
        <taxon>Cactoideae</taxon>
        <taxon>Echinocereeae</taxon>
        <taxon>Carnegiea</taxon>
    </lineage>
</organism>
<sequence>MALRRAIGAVKDKTSIGLAKVGSTGSLADLEVSIVKTTRHEELPAEERHIREILSLTCYSQAFISECVNTISRRLNKTKNWVVALKTLMLVQRLLTEGDPAYEEEIFFTTRRGTRLLNMSDFRDTSRSNSWDFSAFVRIYAMYLDERLEYRMQGKRRKHNACAYSYEEKEKEKEDNVSVTSPSRSVAVDELNIDEILSKVLHLQRLLERFLATKPTGMARHHRLVTAALYPIVKESHNIYYDTTELLSVLIDRFKDLEIPDCVKVYETFCRISTQFDELDEYYSWCKEAGVIRTSECPEVEKITRKKLELMDEFIREKESVARRRLSVMDNEEEAVTASQEEEQETAEDMNQIKALPPPEDPPENEEKVEAEKEEKRQAPDTLEADLLHLGDDAPTSEDHRDRLALALFDGAVGPAQAGPPPPLIWEVVKDKSDWETTLVQSASYLPHQKAAFGGGFDALMLDGMYQQGAANAAMAANRVGGSGSGSSVALGSLGNPHLLALPAPPSSSGSGSGNVDPFAASLAVPPPPYVQMSDMEKKQRLLMEEQLVWQQYQKNGMEGHLGLPNLQGRPANMEGYGYGH</sequence>
<evidence type="ECO:0000313" key="12">
    <source>
        <dbReference type="Proteomes" id="UP001153076"/>
    </source>
</evidence>
<dbReference type="GO" id="GO:0072583">
    <property type="term" value="P:clathrin-dependent endocytosis"/>
    <property type="evidence" value="ECO:0007669"/>
    <property type="project" value="InterPro"/>
</dbReference>
<evidence type="ECO:0000256" key="4">
    <source>
        <dbReference type="ARBA" id="ARBA00022583"/>
    </source>
</evidence>
<dbReference type="Gene3D" id="1.20.58.150">
    <property type="entry name" value="ANTH domain"/>
    <property type="match status" value="1"/>
</dbReference>
<dbReference type="GO" id="GO:0000149">
    <property type="term" value="F:SNARE binding"/>
    <property type="evidence" value="ECO:0007669"/>
    <property type="project" value="TreeGrafter"/>
</dbReference>
<dbReference type="SUPFAM" id="SSF89009">
    <property type="entry name" value="GAT-like domain"/>
    <property type="match status" value="1"/>
</dbReference>
<feature type="domain" description="ENTH" evidence="10">
    <location>
        <begin position="22"/>
        <end position="158"/>
    </location>
</feature>
<dbReference type="FunFam" id="1.20.58.150:FF:000005">
    <property type="entry name" value="putative clathrin assembly protein At2g25430"/>
    <property type="match status" value="1"/>
</dbReference>
<dbReference type="InterPro" id="IPR013809">
    <property type="entry name" value="ENTH"/>
</dbReference>
<evidence type="ECO:0000259" key="10">
    <source>
        <dbReference type="PROSITE" id="PS50942"/>
    </source>
</evidence>
<dbReference type="PANTHER" id="PTHR22951">
    <property type="entry name" value="CLATHRIN ASSEMBLY PROTEIN"/>
    <property type="match status" value="1"/>
</dbReference>
<proteinExistence type="predicted"/>
<comment type="caution">
    <text evidence="11">The sequence shown here is derived from an EMBL/GenBank/DDBJ whole genome shotgun (WGS) entry which is preliminary data.</text>
</comment>
<dbReference type="PANTHER" id="PTHR22951:SF12">
    <property type="entry name" value="OS05G0426100 PROTEIN"/>
    <property type="match status" value="1"/>
</dbReference>
<dbReference type="GO" id="GO:0048268">
    <property type="term" value="P:clathrin coat assembly"/>
    <property type="evidence" value="ECO:0007669"/>
    <property type="project" value="InterPro"/>
</dbReference>
<dbReference type="PROSITE" id="PS50942">
    <property type="entry name" value="ENTH"/>
    <property type="match status" value="1"/>
</dbReference>
<dbReference type="GO" id="GO:0005794">
    <property type="term" value="C:Golgi apparatus"/>
    <property type="evidence" value="ECO:0007669"/>
    <property type="project" value="UniProtKB-SubCell"/>
</dbReference>
<feature type="compositionally biased region" description="Acidic residues" evidence="9">
    <location>
        <begin position="330"/>
        <end position="348"/>
    </location>
</feature>
<evidence type="ECO:0000256" key="9">
    <source>
        <dbReference type="SAM" id="MobiDB-lite"/>
    </source>
</evidence>
<keyword evidence="8" id="KW-0968">Cytoplasmic vesicle</keyword>
<dbReference type="EMBL" id="JAKOGI010000144">
    <property type="protein sequence ID" value="KAJ8442222.1"/>
    <property type="molecule type" value="Genomic_DNA"/>
</dbReference>